<sequence>MTADQGNHGVPQGIAGPATKEKPVPGVVDHVDVVDNVDVVQATHVDGTVDLVDKRAIGGDLNEMPPGYFRSWQFIGTVAAATFMNMASQVSWVMPANTLMLMDQDLGPSKNINWVATAWTLTYGLSVLLYGRLSDIFGRKWITIWLNVSGVVGAIVGATAQSVEALIGANICTGISAGAQLSSPTILGEIVPNRYRTPIVGLVFFLTFPWATFGPLIARLFILHTAATWRWSYYIGIIFSGLSTVLLVLCYNPPRYTQLHVHGKSEWRQFLELDWGGLFLYSAGLVIFLIGLSWGGQVYDWSDAHVVSTIIVGGILLILFGLYEQYVVKGHGLMPPRLFKNIGFVAVVATSSVGGMVYFSMTVMWPTIVGTVFTSDIISIGWQSAVVGGGVIFGQVFSGLCMAVLPKLKYQAILSSTLAATFTAALASISPARHASAIAFGVIATFSVGFIDNVGFAGVSLLVEPSDIGLACGVLGSLRTIAGSVAQALYISISTTEITKNLPAFIAPAVVQAGLPQTSLPALFAGLTTGDFSAVPGATPEILGIAAEQAKLAYAKSFRMVFFATIPFGVILIVMSFWVPNIEKFLHNNVARKLQFGTKRSHETDEKAHEQA</sequence>
<feature type="transmembrane region" description="Helical" evidence="7">
    <location>
        <begin position="306"/>
        <end position="323"/>
    </location>
</feature>
<dbReference type="Pfam" id="PF06609">
    <property type="entry name" value="TRI12"/>
    <property type="match status" value="1"/>
</dbReference>
<dbReference type="OrthoDB" id="4139357at2759"/>
<evidence type="ECO:0000256" key="4">
    <source>
        <dbReference type="ARBA" id="ARBA00022989"/>
    </source>
</evidence>
<reference evidence="9 10" key="1">
    <citation type="submission" date="2015-01" db="EMBL/GenBank/DDBJ databases">
        <title>The Genome Sequence of Fonsecaea pedrosoi CBS 271.37.</title>
        <authorList>
            <consortium name="The Broad Institute Genomics Platform"/>
            <person name="Cuomo C."/>
            <person name="de Hoog S."/>
            <person name="Gorbushina A."/>
            <person name="Stielow B."/>
            <person name="Teixiera M."/>
            <person name="Abouelleil A."/>
            <person name="Chapman S.B."/>
            <person name="Priest M."/>
            <person name="Young S.K."/>
            <person name="Wortman J."/>
            <person name="Nusbaum C."/>
            <person name="Birren B."/>
        </authorList>
    </citation>
    <scope>NUCLEOTIDE SEQUENCE [LARGE SCALE GENOMIC DNA]</scope>
    <source>
        <strain evidence="9 10">CBS 271.37</strain>
    </source>
</reference>
<keyword evidence="4 7" id="KW-1133">Transmembrane helix</keyword>
<feature type="transmembrane region" description="Helical" evidence="7">
    <location>
        <begin position="199"/>
        <end position="221"/>
    </location>
</feature>
<name>A0A0D2E876_9EURO</name>
<dbReference type="PANTHER" id="PTHR23501">
    <property type="entry name" value="MAJOR FACILITATOR SUPERFAMILY"/>
    <property type="match status" value="1"/>
</dbReference>
<feature type="transmembrane region" description="Helical" evidence="7">
    <location>
        <begin position="112"/>
        <end position="130"/>
    </location>
</feature>
<dbReference type="PANTHER" id="PTHR23501:SF109">
    <property type="entry name" value="MAJOR FACILITATOR SUPERFAMILY (MFS) PROFILE DOMAIN-CONTAINING PROTEIN-RELATED"/>
    <property type="match status" value="1"/>
</dbReference>
<evidence type="ECO:0000256" key="1">
    <source>
        <dbReference type="ARBA" id="ARBA00004141"/>
    </source>
</evidence>
<feature type="transmembrane region" description="Helical" evidence="7">
    <location>
        <begin position="560"/>
        <end position="579"/>
    </location>
</feature>
<evidence type="ECO:0000256" key="7">
    <source>
        <dbReference type="SAM" id="Phobius"/>
    </source>
</evidence>
<dbReference type="GO" id="GO:0005886">
    <property type="term" value="C:plasma membrane"/>
    <property type="evidence" value="ECO:0007669"/>
    <property type="project" value="TreeGrafter"/>
</dbReference>
<dbReference type="PROSITE" id="PS50850">
    <property type="entry name" value="MFS"/>
    <property type="match status" value="1"/>
</dbReference>
<dbReference type="Gene3D" id="1.20.1250.20">
    <property type="entry name" value="MFS general substrate transporter like domains"/>
    <property type="match status" value="1"/>
</dbReference>
<dbReference type="InterPro" id="IPR053791">
    <property type="entry name" value="MFS_Tri12-like"/>
</dbReference>
<accession>A0A0D2E876</accession>
<keyword evidence="2" id="KW-0813">Transport</keyword>
<feature type="transmembrane region" description="Helical" evidence="7">
    <location>
        <begin position="412"/>
        <end position="432"/>
    </location>
</feature>
<organism evidence="9 10">
    <name type="scientific">Fonsecaea pedrosoi CBS 271.37</name>
    <dbReference type="NCBI Taxonomy" id="1442368"/>
    <lineage>
        <taxon>Eukaryota</taxon>
        <taxon>Fungi</taxon>
        <taxon>Dikarya</taxon>
        <taxon>Ascomycota</taxon>
        <taxon>Pezizomycotina</taxon>
        <taxon>Eurotiomycetes</taxon>
        <taxon>Chaetothyriomycetidae</taxon>
        <taxon>Chaetothyriales</taxon>
        <taxon>Herpotrichiellaceae</taxon>
        <taxon>Fonsecaea</taxon>
    </lineage>
</organism>
<dbReference type="CDD" id="cd06179">
    <property type="entry name" value="MFS_TRI12_like"/>
    <property type="match status" value="1"/>
</dbReference>
<evidence type="ECO:0000256" key="6">
    <source>
        <dbReference type="SAM" id="MobiDB-lite"/>
    </source>
</evidence>
<feature type="transmembrane region" description="Helical" evidence="7">
    <location>
        <begin position="438"/>
        <end position="463"/>
    </location>
</feature>
<feature type="domain" description="Major facilitator superfamily (MFS) profile" evidence="8">
    <location>
        <begin position="74"/>
        <end position="584"/>
    </location>
</feature>
<dbReference type="InterPro" id="IPR010573">
    <property type="entry name" value="MFS_Str1/Tri12-like"/>
</dbReference>
<comment type="subcellular location">
    <subcellularLocation>
        <location evidence="1">Membrane</location>
        <topology evidence="1">Multi-pass membrane protein</topology>
    </subcellularLocation>
</comment>
<proteinExistence type="predicted"/>
<evidence type="ECO:0000256" key="5">
    <source>
        <dbReference type="ARBA" id="ARBA00023136"/>
    </source>
</evidence>
<feature type="transmembrane region" description="Helical" evidence="7">
    <location>
        <begin position="344"/>
        <end position="368"/>
    </location>
</feature>
<protein>
    <recommendedName>
        <fullName evidence="8">Major facilitator superfamily (MFS) profile domain-containing protein</fullName>
    </recommendedName>
</protein>
<evidence type="ECO:0000259" key="8">
    <source>
        <dbReference type="PROSITE" id="PS50850"/>
    </source>
</evidence>
<feature type="transmembrane region" description="Helical" evidence="7">
    <location>
        <begin position="233"/>
        <end position="252"/>
    </location>
</feature>
<dbReference type="Proteomes" id="UP000053029">
    <property type="component" value="Unassembled WGS sequence"/>
</dbReference>
<dbReference type="GO" id="GO:0022857">
    <property type="term" value="F:transmembrane transporter activity"/>
    <property type="evidence" value="ECO:0007669"/>
    <property type="project" value="InterPro"/>
</dbReference>
<evidence type="ECO:0000313" key="9">
    <source>
        <dbReference type="EMBL" id="KIW86366.1"/>
    </source>
</evidence>
<dbReference type="InterPro" id="IPR036259">
    <property type="entry name" value="MFS_trans_sf"/>
</dbReference>
<dbReference type="InterPro" id="IPR020846">
    <property type="entry name" value="MFS_dom"/>
</dbReference>
<dbReference type="AlphaFoldDB" id="A0A0D2E876"/>
<dbReference type="SUPFAM" id="SSF103473">
    <property type="entry name" value="MFS general substrate transporter"/>
    <property type="match status" value="1"/>
</dbReference>
<keyword evidence="5 7" id="KW-0472">Membrane</keyword>
<dbReference type="HOGENOM" id="CLU_000960_25_2_1"/>
<keyword evidence="3 7" id="KW-0812">Transmembrane</keyword>
<feature type="region of interest" description="Disordered" evidence="6">
    <location>
        <begin position="1"/>
        <end position="23"/>
    </location>
</feature>
<evidence type="ECO:0000256" key="3">
    <source>
        <dbReference type="ARBA" id="ARBA00022692"/>
    </source>
</evidence>
<keyword evidence="10" id="KW-1185">Reference proteome</keyword>
<dbReference type="VEuPathDB" id="FungiDB:Z517_01762"/>
<dbReference type="Gene3D" id="1.20.1720.10">
    <property type="entry name" value="Multidrug resistance protein D"/>
    <property type="match status" value="1"/>
</dbReference>
<dbReference type="GeneID" id="25301252"/>
<gene>
    <name evidence="9" type="ORF">Z517_01762</name>
</gene>
<feature type="transmembrane region" description="Helical" evidence="7">
    <location>
        <begin position="273"/>
        <end position="294"/>
    </location>
</feature>
<feature type="transmembrane region" description="Helical" evidence="7">
    <location>
        <begin position="380"/>
        <end position="405"/>
    </location>
</feature>
<dbReference type="EMBL" id="KN846969">
    <property type="protein sequence ID" value="KIW86366.1"/>
    <property type="molecule type" value="Genomic_DNA"/>
</dbReference>
<evidence type="ECO:0000256" key="2">
    <source>
        <dbReference type="ARBA" id="ARBA00022448"/>
    </source>
</evidence>
<feature type="transmembrane region" description="Helical" evidence="7">
    <location>
        <begin position="74"/>
        <end position="92"/>
    </location>
</feature>
<dbReference type="RefSeq" id="XP_013290174.1">
    <property type="nucleotide sequence ID" value="XM_013434720.1"/>
</dbReference>
<evidence type="ECO:0000313" key="10">
    <source>
        <dbReference type="Proteomes" id="UP000053029"/>
    </source>
</evidence>